<name>A0AAW0A2E5_9AGAR</name>
<organism evidence="3 4">
    <name type="scientific">Favolaschia claudopus</name>
    <dbReference type="NCBI Taxonomy" id="2862362"/>
    <lineage>
        <taxon>Eukaryota</taxon>
        <taxon>Fungi</taxon>
        <taxon>Dikarya</taxon>
        <taxon>Basidiomycota</taxon>
        <taxon>Agaricomycotina</taxon>
        <taxon>Agaricomycetes</taxon>
        <taxon>Agaricomycetidae</taxon>
        <taxon>Agaricales</taxon>
        <taxon>Marasmiineae</taxon>
        <taxon>Mycenaceae</taxon>
        <taxon>Favolaschia</taxon>
    </lineage>
</organism>
<comment type="caution">
    <text evidence="3">The sequence shown here is derived from an EMBL/GenBank/DDBJ whole genome shotgun (WGS) entry which is preliminary data.</text>
</comment>
<dbReference type="AlphaFoldDB" id="A0AAW0A2E5"/>
<keyword evidence="4" id="KW-1185">Reference proteome</keyword>
<feature type="compositionally biased region" description="Low complexity" evidence="1">
    <location>
        <begin position="440"/>
        <end position="461"/>
    </location>
</feature>
<sequence>MTTHAAVVDDRDPTIAYSGSWGRAGSLEEFDGTTTFSTGQDASATFPFVGTSVTVYGTIGARNITTQPTWTFTVDGSLLGTFTPTQGMTADVHHQALWTSPSLSLNDGTHNLVIAQTSATTTGVLFLDYIMFTTSSASVSAYFVDDRDTRIQYNPAWQFFGSDGDFQHTSQASRAQGDELTLQFDGKSISFYRGVTSASASASMSIDGGPPTVWVPPTTASQTNNLIFNSGDLTPGTHKLVVTANNDQPVWADYFLITPNPPGSVQSSSSVRSSSASSSPSSIGPAPNRSSNSVNAAPIGTIVGVVVGIGLPLLLGLSLFICRWRKRRAEGRVGSDDLPPQNQPPQMSTAPGAPGPSGSSGYASATGAVASTSTAAGPPPVLSHGYSSSELGPFATPRQEYASQPDYGYNNVNNNDHNNNSYYGGGGPSQHSDQNSFTFAPAPASHSSPSPSHSNSHLASPGHGQAQSFSGTLPTPSVSNSNNSNSAPSAPSEDGIVAVDRATGAPLPSAQGQGQGRGGGMIPSNKLTREMERARQWHVATAPSVSSSSATGATGQQRESHGAPPPVYEE</sequence>
<keyword evidence="2" id="KW-0812">Transmembrane</keyword>
<keyword evidence="2" id="KW-0472">Membrane</keyword>
<keyword evidence="2" id="KW-1133">Transmembrane helix</keyword>
<feature type="compositionally biased region" description="Low complexity" evidence="1">
    <location>
        <begin position="539"/>
        <end position="555"/>
    </location>
</feature>
<evidence type="ECO:0000313" key="3">
    <source>
        <dbReference type="EMBL" id="KAK7000313.1"/>
    </source>
</evidence>
<feature type="compositionally biased region" description="Low complexity" evidence="1">
    <location>
        <begin position="407"/>
        <end position="422"/>
    </location>
</feature>
<evidence type="ECO:0000256" key="1">
    <source>
        <dbReference type="SAM" id="MobiDB-lite"/>
    </source>
</evidence>
<evidence type="ECO:0000313" key="4">
    <source>
        <dbReference type="Proteomes" id="UP001362999"/>
    </source>
</evidence>
<feature type="region of interest" description="Disordered" evidence="1">
    <location>
        <begin position="263"/>
        <end position="293"/>
    </location>
</feature>
<evidence type="ECO:0000256" key="2">
    <source>
        <dbReference type="SAM" id="Phobius"/>
    </source>
</evidence>
<feature type="region of interest" description="Disordered" evidence="1">
    <location>
        <begin position="331"/>
        <end position="570"/>
    </location>
</feature>
<dbReference type="Proteomes" id="UP001362999">
    <property type="component" value="Unassembled WGS sequence"/>
</dbReference>
<evidence type="ECO:0008006" key="5">
    <source>
        <dbReference type="Google" id="ProtNLM"/>
    </source>
</evidence>
<feature type="compositionally biased region" description="Low complexity" evidence="1">
    <location>
        <begin position="348"/>
        <end position="376"/>
    </location>
</feature>
<protein>
    <recommendedName>
        <fullName evidence="5">Transmembrane protein</fullName>
    </recommendedName>
</protein>
<feature type="compositionally biased region" description="Low complexity" evidence="1">
    <location>
        <begin position="474"/>
        <end position="492"/>
    </location>
</feature>
<feature type="compositionally biased region" description="Low complexity" evidence="1">
    <location>
        <begin position="263"/>
        <end position="288"/>
    </location>
</feature>
<feature type="transmembrane region" description="Helical" evidence="2">
    <location>
        <begin position="299"/>
        <end position="322"/>
    </location>
</feature>
<reference evidence="3 4" key="1">
    <citation type="journal article" date="2024" name="J Genomics">
        <title>Draft genome sequencing and assembly of Favolaschia claudopus CIRM-BRFM 2984 isolated from oak limbs.</title>
        <authorList>
            <person name="Navarro D."/>
            <person name="Drula E."/>
            <person name="Chaduli D."/>
            <person name="Cazenave R."/>
            <person name="Ahrendt S."/>
            <person name="Wang J."/>
            <person name="Lipzen A."/>
            <person name="Daum C."/>
            <person name="Barry K."/>
            <person name="Grigoriev I.V."/>
            <person name="Favel A."/>
            <person name="Rosso M.N."/>
            <person name="Martin F."/>
        </authorList>
    </citation>
    <scope>NUCLEOTIDE SEQUENCE [LARGE SCALE GENOMIC DNA]</scope>
    <source>
        <strain evidence="3 4">CIRM-BRFM 2984</strain>
    </source>
</reference>
<dbReference type="Gene3D" id="2.60.120.260">
    <property type="entry name" value="Galactose-binding domain-like"/>
    <property type="match status" value="2"/>
</dbReference>
<feature type="compositionally biased region" description="Polar residues" evidence="1">
    <location>
        <begin position="429"/>
        <end position="438"/>
    </location>
</feature>
<dbReference type="EMBL" id="JAWWNJ010000089">
    <property type="protein sequence ID" value="KAK7000313.1"/>
    <property type="molecule type" value="Genomic_DNA"/>
</dbReference>
<proteinExistence type="predicted"/>
<gene>
    <name evidence="3" type="ORF">R3P38DRAFT_1844470</name>
</gene>
<accession>A0AAW0A2E5</accession>